<dbReference type="OrthoDB" id="9780431at2"/>
<sequence length="234" mass="26463">MIEVKNISVQIDKKTILKPTNFSFKKGKIYGIIGPNGAGKSTFLKVIAGFLKPSSGQVFFLGKPMLQPNPIISVVWQTPYLFQTSVYKNVAYGLKVRHINENEIRTKVREILQQFQLEHLALQKATKLSGGETAKVALARAIITSPEVLILDEPTASMDPQNVFEIEQIIQKFSKQLNMTVILVTHNMFQAKRIADETLFFHSGHLIEANQTRILFENPTHELTKKFISGETYF</sequence>
<evidence type="ECO:0000313" key="5">
    <source>
        <dbReference type="EMBL" id="TCS84528.1"/>
    </source>
</evidence>
<dbReference type="PANTHER" id="PTHR42781:SF9">
    <property type="entry name" value="AMINO ACID ABC TRANSPORTER, ATP-BINDING PROTEIN-RELATED"/>
    <property type="match status" value="1"/>
</dbReference>
<evidence type="ECO:0000256" key="3">
    <source>
        <dbReference type="ARBA" id="ARBA00022840"/>
    </source>
</evidence>
<keyword evidence="2" id="KW-0547">Nucleotide-binding</keyword>
<dbReference type="PANTHER" id="PTHR42781">
    <property type="entry name" value="SPERMIDINE/PUTRESCINE IMPORT ATP-BINDING PROTEIN POTA"/>
    <property type="match status" value="1"/>
</dbReference>
<dbReference type="GO" id="GO:0005524">
    <property type="term" value="F:ATP binding"/>
    <property type="evidence" value="ECO:0007669"/>
    <property type="project" value="UniProtKB-KW"/>
</dbReference>
<comment type="caution">
    <text evidence="5">The sequence shown here is derived from an EMBL/GenBank/DDBJ whole genome shotgun (WGS) entry which is preliminary data.</text>
</comment>
<dbReference type="InterPro" id="IPR003439">
    <property type="entry name" value="ABC_transporter-like_ATP-bd"/>
</dbReference>
<dbReference type="RefSeq" id="WP_132766757.1">
    <property type="nucleotide sequence ID" value="NZ_SMAB01000001.1"/>
</dbReference>
<dbReference type="GO" id="GO:0016020">
    <property type="term" value="C:membrane"/>
    <property type="evidence" value="ECO:0007669"/>
    <property type="project" value="InterPro"/>
</dbReference>
<dbReference type="InterPro" id="IPR005670">
    <property type="entry name" value="PstB-like"/>
</dbReference>
<keyword evidence="1" id="KW-0813">Transport</keyword>
<evidence type="ECO:0000313" key="6">
    <source>
        <dbReference type="Proteomes" id="UP000295788"/>
    </source>
</evidence>
<reference evidence="5 6" key="1">
    <citation type="submission" date="2019-03" db="EMBL/GenBank/DDBJ databases">
        <title>Genomic Encyclopedia of Type Strains, Phase IV (KMG-IV): sequencing the most valuable type-strain genomes for metagenomic binning, comparative biology and taxonomic classification.</title>
        <authorList>
            <person name="Goeker M."/>
        </authorList>
    </citation>
    <scope>NUCLEOTIDE SEQUENCE [LARGE SCALE GENOMIC DNA]</scope>
    <source>
        <strain evidence="5 6">DSM 23802</strain>
    </source>
</reference>
<dbReference type="GO" id="GO:0016887">
    <property type="term" value="F:ATP hydrolysis activity"/>
    <property type="evidence" value="ECO:0007669"/>
    <property type="project" value="InterPro"/>
</dbReference>
<dbReference type="GO" id="GO:0005315">
    <property type="term" value="F:phosphate transmembrane transporter activity"/>
    <property type="evidence" value="ECO:0007669"/>
    <property type="project" value="InterPro"/>
</dbReference>
<protein>
    <submittedName>
        <fullName evidence="5">Tungstate transport system ATP-binding protein</fullName>
    </submittedName>
</protein>
<dbReference type="Pfam" id="PF00005">
    <property type="entry name" value="ABC_tran"/>
    <property type="match status" value="1"/>
</dbReference>
<organism evidence="5 6">
    <name type="scientific">Tepidibacillus fermentans</name>
    <dbReference type="NCBI Taxonomy" id="1281767"/>
    <lineage>
        <taxon>Bacteria</taxon>
        <taxon>Bacillati</taxon>
        <taxon>Bacillota</taxon>
        <taxon>Bacilli</taxon>
        <taxon>Bacillales</taxon>
        <taxon>Bacillaceae</taxon>
        <taxon>Tepidibacillus</taxon>
    </lineage>
</organism>
<dbReference type="SMART" id="SM00382">
    <property type="entry name" value="AAA"/>
    <property type="match status" value="1"/>
</dbReference>
<dbReference type="CDD" id="cd03260">
    <property type="entry name" value="ABC_PstB_phosphate_transporter"/>
    <property type="match status" value="1"/>
</dbReference>
<accession>A0A4R3KNC5</accession>
<gene>
    <name evidence="5" type="ORF">EDD72_101197</name>
</gene>
<keyword evidence="6" id="KW-1185">Reference proteome</keyword>
<proteinExistence type="predicted"/>
<dbReference type="AlphaFoldDB" id="A0A4R3KNC5"/>
<dbReference type="Gene3D" id="3.40.50.300">
    <property type="entry name" value="P-loop containing nucleotide triphosphate hydrolases"/>
    <property type="match status" value="1"/>
</dbReference>
<name>A0A4R3KNC5_9BACI</name>
<dbReference type="EMBL" id="SMAB01000001">
    <property type="protein sequence ID" value="TCS84528.1"/>
    <property type="molecule type" value="Genomic_DNA"/>
</dbReference>
<feature type="domain" description="ABC transporter" evidence="4">
    <location>
        <begin position="2"/>
        <end position="228"/>
    </location>
</feature>
<dbReference type="SUPFAM" id="SSF52540">
    <property type="entry name" value="P-loop containing nucleoside triphosphate hydrolases"/>
    <property type="match status" value="1"/>
</dbReference>
<keyword evidence="3 5" id="KW-0067">ATP-binding</keyword>
<dbReference type="InterPro" id="IPR003593">
    <property type="entry name" value="AAA+_ATPase"/>
</dbReference>
<evidence type="ECO:0000256" key="2">
    <source>
        <dbReference type="ARBA" id="ARBA00022741"/>
    </source>
</evidence>
<evidence type="ECO:0000256" key="1">
    <source>
        <dbReference type="ARBA" id="ARBA00022448"/>
    </source>
</evidence>
<dbReference type="InterPro" id="IPR050093">
    <property type="entry name" value="ABC_SmlMolc_Importer"/>
</dbReference>
<dbReference type="PROSITE" id="PS50893">
    <property type="entry name" value="ABC_TRANSPORTER_2"/>
    <property type="match status" value="1"/>
</dbReference>
<dbReference type="Proteomes" id="UP000295788">
    <property type="component" value="Unassembled WGS sequence"/>
</dbReference>
<dbReference type="InterPro" id="IPR027417">
    <property type="entry name" value="P-loop_NTPase"/>
</dbReference>
<dbReference type="GO" id="GO:0035435">
    <property type="term" value="P:phosphate ion transmembrane transport"/>
    <property type="evidence" value="ECO:0007669"/>
    <property type="project" value="InterPro"/>
</dbReference>
<evidence type="ECO:0000259" key="4">
    <source>
        <dbReference type="PROSITE" id="PS50893"/>
    </source>
</evidence>